<evidence type="ECO:0000313" key="11">
    <source>
        <dbReference type="RefSeq" id="XP_032823707.1"/>
    </source>
</evidence>
<dbReference type="CTD" id="51384"/>
<dbReference type="FunFam" id="3.30.2460.20:FF:000001">
    <property type="entry name" value="Wnt homolog"/>
    <property type="match status" value="1"/>
</dbReference>
<dbReference type="GO" id="GO:0005109">
    <property type="term" value="F:frizzled binding"/>
    <property type="evidence" value="ECO:0007669"/>
    <property type="project" value="TreeGrafter"/>
</dbReference>
<keyword evidence="8" id="KW-0449">Lipoprotein</keyword>
<organism evidence="10 11">
    <name type="scientific">Petromyzon marinus</name>
    <name type="common">Sea lamprey</name>
    <dbReference type="NCBI Taxonomy" id="7757"/>
    <lineage>
        <taxon>Eukaryota</taxon>
        <taxon>Metazoa</taxon>
        <taxon>Chordata</taxon>
        <taxon>Craniata</taxon>
        <taxon>Vertebrata</taxon>
        <taxon>Cyclostomata</taxon>
        <taxon>Hyperoartia</taxon>
        <taxon>Petromyzontiformes</taxon>
        <taxon>Petromyzontidae</taxon>
        <taxon>Petromyzon</taxon>
    </lineage>
</organism>
<dbReference type="SMART" id="SM00097">
    <property type="entry name" value="WNT1"/>
    <property type="match status" value="1"/>
</dbReference>
<dbReference type="RefSeq" id="XP_032823707.1">
    <property type="nucleotide sequence ID" value="XM_032967816.1"/>
</dbReference>
<dbReference type="GeneID" id="116950208"/>
<dbReference type="GO" id="GO:0045165">
    <property type="term" value="P:cell fate commitment"/>
    <property type="evidence" value="ECO:0007669"/>
    <property type="project" value="TreeGrafter"/>
</dbReference>
<evidence type="ECO:0000256" key="7">
    <source>
        <dbReference type="ARBA" id="ARBA00023157"/>
    </source>
</evidence>
<keyword evidence="3 9" id="KW-0217">Developmental protein</keyword>
<accession>A0AAJ7TTC3</accession>
<dbReference type="GO" id="GO:0005615">
    <property type="term" value="C:extracellular space"/>
    <property type="evidence" value="ECO:0007669"/>
    <property type="project" value="TreeGrafter"/>
</dbReference>
<dbReference type="InterPro" id="IPR018161">
    <property type="entry name" value="Wnt_CS"/>
</dbReference>
<keyword evidence="7" id="KW-1015">Disulfide bond</keyword>
<dbReference type="InterPro" id="IPR005817">
    <property type="entry name" value="Wnt"/>
</dbReference>
<dbReference type="GO" id="GO:0060070">
    <property type="term" value="P:canonical Wnt signaling pathway"/>
    <property type="evidence" value="ECO:0007669"/>
    <property type="project" value="TreeGrafter"/>
</dbReference>
<dbReference type="Proteomes" id="UP001318040">
    <property type="component" value="Chromosome 38"/>
</dbReference>
<keyword evidence="6 9" id="KW-0879">Wnt signaling pathway</keyword>
<evidence type="ECO:0000256" key="1">
    <source>
        <dbReference type="ARBA" id="ARBA00004498"/>
    </source>
</evidence>
<evidence type="ECO:0000256" key="5">
    <source>
        <dbReference type="ARBA" id="ARBA00022530"/>
    </source>
</evidence>
<sequence length="319" mass="34616">MLPARLPEKLGCSQIPGLPSRQIEVCKQKPDILGSIQRGARTAIQECQSQFKQERWNCSTTSDYSVFGQELTRGSRETAFIYAVASAGLVYSITRGCSAGEVSGCSCDASLKGGSQSEGWQWGGCSDDIRYGLTFGRKFVDAAESAAGGHNALMNLHNVEAGRQAASMLMTTHCRCHGVSGSCAVKTCWRGMASFDKVGKLLKDKYEESAHVVEKSQGKLRRRGNLHGGKHAAHKDELVHVADSPDYCVRNGALGTAGTKGRECDKFSDGPEGCGSLCCGRGYNTHVVRHAERCECKFMWCCYVRCRVCETLADVQTCK</sequence>
<reference evidence="11" key="1">
    <citation type="submission" date="2025-08" db="UniProtKB">
        <authorList>
            <consortium name="RefSeq"/>
        </authorList>
    </citation>
    <scope>IDENTIFICATION</scope>
    <source>
        <tissue evidence="11">Sperm</tissue>
    </source>
</reference>
<evidence type="ECO:0000313" key="10">
    <source>
        <dbReference type="Proteomes" id="UP001318040"/>
    </source>
</evidence>
<keyword evidence="10" id="KW-1185">Reference proteome</keyword>
<evidence type="ECO:0000256" key="8">
    <source>
        <dbReference type="ARBA" id="ARBA00023288"/>
    </source>
</evidence>
<name>A0AAJ7TTC3_PETMA</name>
<dbReference type="PRINTS" id="PR01349">
    <property type="entry name" value="WNTPROTEIN"/>
</dbReference>
<dbReference type="Gene3D" id="3.30.2460.20">
    <property type="match status" value="1"/>
</dbReference>
<evidence type="ECO:0000256" key="4">
    <source>
        <dbReference type="ARBA" id="ARBA00022525"/>
    </source>
</evidence>
<dbReference type="AlphaFoldDB" id="A0AAJ7TTC3"/>
<dbReference type="GO" id="GO:0030182">
    <property type="term" value="P:neuron differentiation"/>
    <property type="evidence" value="ECO:0007669"/>
    <property type="project" value="TreeGrafter"/>
</dbReference>
<comment type="subcellular location">
    <subcellularLocation>
        <location evidence="1 9">Secreted</location>
        <location evidence="1 9">Extracellular space</location>
        <location evidence="1 9">Extracellular matrix</location>
    </subcellularLocation>
</comment>
<protein>
    <recommendedName>
        <fullName evidence="9">Protein Wnt</fullName>
    </recommendedName>
</protein>
<proteinExistence type="inferred from homology"/>
<dbReference type="CDD" id="cd19344">
    <property type="entry name" value="Wnt_Wnt16"/>
    <property type="match status" value="1"/>
</dbReference>
<dbReference type="Pfam" id="PF00110">
    <property type="entry name" value="wnt"/>
    <property type="match status" value="1"/>
</dbReference>
<dbReference type="GO" id="GO:0005125">
    <property type="term" value="F:cytokine activity"/>
    <property type="evidence" value="ECO:0007669"/>
    <property type="project" value="TreeGrafter"/>
</dbReference>
<evidence type="ECO:0000256" key="3">
    <source>
        <dbReference type="ARBA" id="ARBA00022473"/>
    </source>
</evidence>
<dbReference type="PANTHER" id="PTHR12027">
    <property type="entry name" value="WNT RELATED"/>
    <property type="match status" value="1"/>
</dbReference>
<keyword evidence="5" id="KW-0272">Extracellular matrix</keyword>
<evidence type="ECO:0000256" key="6">
    <source>
        <dbReference type="ARBA" id="ARBA00022687"/>
    </source>
</evidence>
<dbReference type="InterPro" id="IPR043158">
    <property type="entry name" value="Wnt_C"/>
</dbReference>
<comment type="function">
    <text evidence="9">Ligand for members of the frizzled family of seven transmembrane receptors.</text>
</comment>
<dbReference type="KEGG" id="pmrn:116950208"/>
<comment type="similarity">
    <text evidence="2 9">Belongs to the Wnt family.</text>
</comment>
<evidence type="ECO:0000256" key="2">
    <source>
        <dbReference type="ARBA" id="ARBA00005683"/>
    </source>
</evidence>
<dbReference type="PROSITE" id="PS00246">
    <property type="entry name" value="WNT1"/>
    <property type="match status" value="1"/>
</dbReference>
<evidence type="ECO:0000256" key="9">
    <source>
        <dbReference type="RuleBase" id="RU003500"/>
    </source>
</evidence>
<gene>
    <name evidence="11" type="primary">LOC116950208</name>
</gene>
<keyword evidence="4" id="KW-0964">Secreted</keyword>
<dbReference type="PANTHER" id="PTHR12027:SF70">
    <property type="entry name" value="PROTEIN WNT-16"/>
    <property type="match status" value="1"/>
</dbReference>